<comment type="caution">
    <text evidence="1">The sequence shown here is derived from an EMBL/GenBank/DDBJ whole genome shotgun (WGS) entry which is preliminary data.</text>
</comment>
<dbReference type="EMBL" id="JBHRXP010000007">
    <property type="protein sequence ID" value="MFC3581553.1"/>
    <property type="molecule type" value="Genomic_DNA"/>
</dbReference>
<accession>A0ABV7SX31</accession>
<reference evidence="2" key="1">
    <citation type="journal article" date="2019" name="Int. J. Syst. Evol. Microbiol.">
        <title>The Global Catalogue of Microorganisms (GCM) 10K type strain sequencing project: providing services to taxonomists for standard genome sequencing and annotation.</title>
        <authorList>
            <consortium name="The Broad Institute Genomics Platform"/>
            <consortium name="The Broad Institute Genome Sequencing Center for Infectious Disease"/>
            <person name="Wu L."/>
            <person name="Ma J."/>
        </authorList>
    </citation>
    <scope>NUCLEOTIDE SEQUENCE [LARGE SCALE GENOMIC DNA]</scope>
    <source>
        <strain evidence="2">KCTC 42739</strain>
    </source>
</reference>
<dbReference type="Proteomes" id="UP001595713">
    <property type="component" value="Unassembled WGS sequence"/>
</dbReference>
<keyword evidence="2" id="KW-1185">Reference proteome</keyword>
<protein>
    <submittedName>
        <fullName evidence="1">Uncharacterized protein</fullName>
    </submittedName>
</protein>
<evidence type="ECO:0000313" key="2">
    <source>
        <dbReference type="Proteomes" id="UP001595713"/>
    </source>
</evidence>
<dbReference type="RefSeq" id="WP_261292595.1">
    <property type="nucleotide sequence ID" value="NZ_JANQBK010000001.1"/>
</dbReference>
<proteinExistence type="predicted"/>
<gene>
    <name evidence="1" type="ORF">ACFONA_15375</name>
</gene>
<sequence length="217" mass="22800">MINAISGSTAAMRTIQYRSPTIARAPIATAGGFDAAMAASSAATNRSTASVAKVPVAAGAVPADFDMNYYNVEHTQAEFAAYYAEGARQISESQGLPYGQYDFTKVSPKQLHIISTDMVVNHGASLDDTSGFLPLMLNGTSTSNWSMSEEPMDMMSIVTGQQEHEASVGNSMMADLLQRSLDLMAAAHQAGSGSQDFDIAELTDLLKRAAGANTTGS</sequence>
<name>A0ABV7SX31_9SPHN</name>
<organism evidence="1 2">
    <name type="scientific">Sphingomonas hylomeconis</name>
    <dbReference type="NCBI Taxonomy" id="1395958"/>
    <lineage>
        <taxon>Bacteria</taxon>
        <taxon>Pseudomonadati</taxon>
        <taxon>Pseudomonadota</taxon>
        <taxon>Alphaproteobacteria</taxon>
        <taxon>Sphingomonadales</taxon>
        <taxon>Sphingomonadaceae</taxon>
        <taxon>Sphingomonas</taxon>
    </lineage>
</organism>
<evidence type="ECO:0000313" key="1">
    <source>
        <dbReference type="EMBL" id="MFC3581553.1"/>
    </source>
</evidence>